<dbReference type="RefSeq" id="WP_007916839.1">
    <property type="nucleotide sequence ID" value="NZ_ADVG01000003.1"/>
</dbReference>
<dbReference type="PANTHER" id="PTHR30146">
    <property type="entry name" value="LACI-RELATED TRANSCRIPTIONAL REPRESSOR"/>
    <property type="match status" value="1"/>
</dbReference>
<evidence type="ECO:0000256" key="1">
    <source>
        <dbReference type="ARBA" id="ARBA00022491"/>
    </source>
</evidence>
<dbReference type="InterPro" id="IPR000843">
    <property type="entry name" value="HTH_LacI"/>
</dbReference>
<organism evidence="6 7">
    <name type="scientific">Ktedonobacter racemifer DSM 44963</name>
    <dbReference type="NCBI Taxonomy" id="485913"/>
    <lineage>
        <taxon>Bacteria</taxon>
        <taxon>Bacillati</taxon>
        <taxon>Chloroflexota</taxon>
        <taxon>Ktedonobacteria</taxon>
        <taxon>Ktedonobacterales</taxon>
        <taxon>Ktedonobacteraceae</taxon>
        <taxon>Ktedonobacter</taxon>
    </lineage>
</organism>
<dbReference type="SUPFAM" id="SSF47413">
    <property type="entry name" value="lambda repressor-like DNA-binding domains"/>
    <property type="match status" value="1"/>
</dbReference>
<comment type="caution">
    <text evidence="6">The sequence shown here is derived from an EMBL/GenBank/DDBJ whole genome shotgun (WGS) entry which is preliminary data.</text>
</comment>
<sequence>MAIVRMRDVAAHAGVSISTVSKILSGSAAAHQIPTHTIERVRRSASQLGYIPNAVARNLRTQRTREIGIVLGQETYPAAAALTLDGAFLIGLMEAVATYDLPGMVVYPRERSSSIADVARYLDGRIEGLLVRSSTPHHEELLLSLLARSPLPVVAVWTQEVPDTVGFVDVDHRAGAYQAVRHLLDLGHRRIAYVEPSPVFEHPHFLARFQGYEQALREAQAMFQPEWHVIGIEQEKIERLLQLPDAVTAIFTPNDMTAGAVASILHALHWRIPGDISLVGFDDIAHADLIAGGLTTVHQPILEISMQAVRNLTALIGGTPAVECRTVLSTSLIVRNSSAPPATR</sequence>
<evidence type="ECO:0000256" key="2">
    <source>
        <dbReference type="ARBA" id="ARBA00023015"/>
    </source>
</evidence>
<keyword evidence="1" id="KW-0678">Repressor</keyword>
<dbReference type="PROSITE" id="PS00356">
    <property type="entry name" value="HTH_LACI_1"/>
    <property type="match status" value="1"/>
</dbReference>
<dbReference type="CDD" id="cd06267">
    <property type="entry name" value="PBP1_LacI_sugar_binding-like"/>
    <property type="match status" value="1"/>
</dbReference>
<dbReference type="EMBL" id="ADVG01000003">
    <property type="protein sequence ID" value="EFH84944.1"/>
    <property type="molecule type" value="Genomic_DNA"/>
</dbReference>
<dbReference type="Pfam" id="PF00356">
    <property type="entry name" value="LacI"/>
    <property type="match status" value="1"/>
</dbReference>
<dbReference type="Gene3D" id="3.40.50.2300">
    <property type="match status" value="2"/>
</dbReference>
<keyword evidence="2" id="KW-0805">Transcription regulation</keyword>
<dbReference type="Gene3D" id="1.10.260.40">
    <property type="entry name" value="lambda repressor-like DNA-binding domains"/>
    <property type="match status" value="1"/>
</dbReference>
<evidence type="ECO:0000256" key="3">
    <source>
        <dbReference type="ARBA" id="ARBA00023125"/>
    </source>
</evidence>
<name>D6TXL1_KTERA</name>
<keyword evidence="4" id="KW-0804">Transcription</keyword>
<dbReference type="InterPro" id="IPR010982">
    <property type="entry name" value="Lambda_DNA-bd_dom_sf"/>
</dbReference>
<protein>
    <submittedName>
        <fullName evidence="6">Transcriptional regulator, LacI family</fullName>
    </submittedName>
</protein>
<dbReference type="GO" id="GO:0003700">
    <property type="term" value="F:DNA-binding transcription factor activity"/>
    <property type="evidence" value="ECO:0007669"/>
    <property type="project" value="TreeGrafter"/>
</dbReference>
<evidence type="ECO:0000313" key="6">
    <source>
        <dbReference type="EMBL" id="EFH84944.1"/>
    </source>
</evidence>
<proteinExistence type="predicted"/>
<dbReference type="AlphaFoldDB" id="D6TXL1"/>
<dbReference type="STRING" id="485913.Krac_6070"/>
<dbReference type="InterPro" id="IPR046335">
    <property type="entry name" value="LacI/GalR-like_sensor"/>
</dbReference>
<dbReference type="PANTHER" id="PTHR30146:SF148">
    <property type="entry name" value="HTH-TYPE TRANSCRIPTIONAL REPRESSOR PURR-RELATED"/>
    <property type="match status" value="1"/>
</dbReference>
<dbReference type="CDD" id="cd01392">
    <property type="entry name" value="HTH_LacI"/>
    <property type="match status" value="1"/>
</dbReference>
<dbReference type="OrthoDB" id="156657at2"/>
<evidence type="ECO:0000259" key="5">
    <source>
        <dbReference type="PROSITE" id="PS50932"/>
    </source>
</evidence>
<dbReference type="Proteomes" id="UP000004508">
    <property type="component" value="Unassembled WGS sequence"/>
</dbReference>
<accession>D6TXL1</accession>
<gene>
    <name evidence="6" type="ORF">Krac_6070</name>
</gene>
<dbReference type="InParanoid" id="D6TXL1"/>
<dbReference type="GO" id="GO:0000976">
    <property type="term" value="F:transcription cis-regulatory region binding"/>
    <property type="evidence" value="ECO:0007669"/>
    <property type="project" value="TreeGrafter"/>
</dbReference>
<evidence type="ECO:0000256" key="4">
    <source>
        <dbReference type="ARBA" id="ARBA00023163"/>
    </source>
</evidence>
<keyword evidence="7" id="KW-1185">Reference proteome</keyword>
<dbReference type="SUPFAM" id="SSF53822">
    <property type="entry name" value="Periplasmic binding protein-like I"/>
    <property type="match status" value="1"/>
</dbReference>
<dbReference type="PROSITE" id="PS50932">
    <property type="entry name" value="HTH_LACI_2"/>
    <property type="match status" value="1"/>
</dbReference>
<evidence type="ECO:0000313" key="7">
    <source>
        <dbReference type="Proteomes" id="UP000004508"/>
    </source>
</evidence>
<dbReference type="InterPro" id="IPR028082">
    <property type="entry name" value="Peripla_BP_I"/>
</dbReference>
<dbReference type="SMART" id="SM00354">
    <property type="entry name" value="HTH_LACI"/>
    <property type="match status" value="1"/>
</dbReference>
<dbReference type="eggNOG" id="COG1609">
    <property type="taxonomic scope" value="Bacteria"/>
</dbReference>
<keyword evidence="3" id="KW-0238">DNA-binding</keyword>
<dbReference type="Pfam" id="PF13377">
    <property type="entry name" value="Peripla_BP_3"/>
    <property type="match status" value="1"/>
</dbReference>
<reference evidence="6 7" key="1">
    <citation type="journal article" date="2011" name="Stand. Genomic Sci.">
        <title>Non-contiguous finished genome sequence and contextual data of the filamentous soil bacterium Ktedonobacter racemifer type strain (SOSP1-21).</title>
        <authorList>
            <person name="Chang Y.J."/>
            <person name="Land M."/>
            <person name="Hauser L."/>
            <person name="Chertkov O."/>
            <person name="Del Rio T.G."/>
            <person name="Nolan M."/>
            <person name="Copeland A."/>
            <person name="Tice H."/>
            <person name="Cheng J.F."/>
            <person name="Lucas S."/>
            <person name="Han C."/>
            <person name="Goodwin L."/>
            <person name="Pitluck S."/>
            <person name="Ivanova N."/>
            <person name="Ovchinikova G."/>
            <person name="Pati A."/>
            <person name="Chen A."/>
            <person name="Palaniappan K."/>
            <person name="Mavromatis K."/>
            <person name="Liolios K."/>
            <person name="Brettin T."/>
            <person name="Fiebig A."/>
            <person name="Rohde M."/>
            <person name="Abt B."/>
            <person name="Goker M."/>
            <person name="Detter J.C."/>
            <person name="Woyke T."/>
            <person name="Bristow J."/>
            <person name="Eisen J.A."/>
            <person name="Markowitz V."/>
            <person name="Hugenholtz P."/>
            <person name="Kyrpides N.C."/>
            <person name="Klenk H.P."/>
            <person name="Lapidus A."/>
        </authorList>
    </citation>
    <scope>NUCLEOTIDE SEQUENCE [LARGE SCALE GENOMIC DNA]</scope>
    <source>
        <strain evidence="7">DSM 44963</strain>
    </source>
</reference>
<feature type="domain" description="HTH lacI-type" evidence="5">
    <location>
        <begin position="4"/>
        <end position="61"/>
    </location>
</feature>